<dbReference type="EMBL" id="CP106882">
    <property type="protein sequence ID" value="UYG53467.1"/>
    <property type="molecule type" value="Genomic_DNA"/>
</dbReference>
<geneLocation type="plasmid" evidence="4 5">
    <name>unnamed1</name>
</geneLocation>
<dbReference type="InterPro" id="IPR011659">
    <property type="entry name" value="WD40"/>
</dbReference>
<keyword evidence="4" id="KW-0614">Plasmid</keyword>
<protein>
    <submittedName>
        <fullName evidence="4">S9 family peptidase</fullName>
    </submittedName>
</protein>
<name>A0ABY6GGG2_9BURK</name>
<proteinExistence type="predicted"/>
<dbReference type="SUPFAM" id="SSF82171">
    <property type="entry name" value="DPP6 N-terminal domain-like"/>
    <property type="match status" value="1"/>
</dbReference>
<dbReference type="InterPro" id="IPR011042">
    <property type="entry name" value="6-blade_b-propeller_TolB-like"/>
</dbReference>
<reference evidence="4" key="1">
    <citation type="submission" date="2022-09" db="EMBL/GenBank/DDBJ databases">
        <title>The complete genome of Acidovorax sp. 5MLIR.</title>
        <authorList>
            <person name="Liu L."/>
            <person name="Yue J."/>
            <person name="Yang F."/>
            <person name="Yuan J."/>
            <person name="Li L."/>
        </authorList>
    </citation>
    <scope>NUCLEOTIDE SEQUENCE</scope>
    <source>
        <strain evidence="4">5MLIR</strain>
        <plasmid evidence="4">unnamed1</plasmid>
    </source>
</reference>
<dbReference type="SUPFAM" id="SSF53474">
    <property type="entry name" value="alpha/beta-Hydrolases"/>
    <property type="match status" value="1"/>
</dbReference>
<dbReference type="RefSeq" id="WP_231043666.1">
    <property type="nucleotide sequence ID" value="NZ_CP106882.1"/>
</dbReference>
<dbReference type="PANTHER" id="PTHR42776">
    <property type="entry name" value="SERINE PEPTIDASE S9 FAMILY MEMBER"/>
    <property type="match status" value="1"/>
</dbReference>
<dbReference type="Gene3D" id="2.120.10.30">
    <property type="entry name" value="TolB, C-terminal domain"/>
    <property type="match status" value="2"/>
</dbReference>
<keyword evidence="2" id="KW-0645">Protease</keyword>
<evidence type="ECO:0000313" key="4">
    <source>
        <dbReference type="EMBL" id="UYG53467.1"/>
    </source>
</evidence>
<dbReference type="InterPro" id="IPR001375">
    <property type="entry name" value="Peptidase_S9_cat"/>
</dbReference>
<evidence type="ECO:0000256" key="2">
    <source>
        <dbReference type="ARBA" id="ARBA00022825"/>
    </source>
</evidence>
<keyword evidence="5" id="KW-1185">Reference proteome</keyword>
<organism evidence="4 5">
    <name type="scientific">Comamonas endophytica</name>
    <dbReference type="NCBI Taxonomy" id="2949090"/>
    <lineage>
        <taxon>Bacteria</taxon>
        <taxon>Pseudomonadati</taxon>
        <taxon>Pseudomonadota</taxon>
        <taxon>Betaproteobacteria</taxon>
        <taxon>Burkholderiales</taxon>
        <taxon>Comamonadaceae</taxon>
        <taxon>Comamonas</taxon>
    </lineage>
</organism>
<evidence type="ECO:0000259" key="3">
    <source>
        <dbReference type="Pfam" id="PF00326"/>
    </source>
</evidence>
<keyword evidence="1" id="KW-0378">Hydrolase</keyword>
<dbReference type="Pfam" id="PF00326">
    <property type="entry name" value="Peptidase_S9"/>
    <property type="match status" value="1"/>
</dbReference>
<sequence length="684" mass="74365">MQKHRNSFSESPKPFEATDLYLHFKITELEGSPTDERVACTVQSVDRENDSYRTKIWTYPTAAPAGGAGTQITQGNCNDHSPHWSPDGRQLAFVSDRNGGAQIYLLGMASAGDASASGGEARQLSQLPGGATSLRWMPDGRALLATSAVAVDPNLRGARSTQAAPARAKTAAEVVWKLPYKSDGMGYLLAREIHLFKIDATTGDGTQLTNGAFDVLAHSVSHDGQQLAYVRTREGRFAHETDLWTCTADGENHVCVVNTHAHTMQPMWSPSGRYIAFTGAVQAGDAVAWLWLYDTATGKTRQLGDVEVADPMSVHWKDDNTLVFLRAHRGRHEVARMTLDGKHKTLLGGDHQIGAFGWTAKHFAMAIDHPAQPCELHVCGGQDCNNSLHQVSDLNPWWKERTAIQVDAVSFQVPGDSDETEEIEGWLIRAKDNTGPSPLFNDIHGGPAAYALLDFDSTVHWQVLCSQGWAILALNAVGSASFGQDFNHRLAGLWGMLDMPQHLAAIASLQADGVCDERLAVCGKSYGGYLTAWTIGHTDLFKAAVVMAPVGNIETHYGTSDGGYYADPFYMATAPRFDREKARSLSPLQHIEKANTPTLFMQGKEDERCPKCQSEELFVSFMRASDSPTELVLYPDEGHGFLGEGAPACRADASQRIVNWVSQHVLSGEGTAASAVRRTKVSSV</sequence>
<accession>A0ABY6GGG2</accession>
<dbReference type="Proteomes" id="UP001162800">
    <property type="component" value="Plasmid unnamed1"/>
</dbReference>
<evidence type="ECO:0000313" key="5">
    <source>
        <dbReference type="Proteomes" id="UP001162800"/>
    </source>
</evidence>
<dbReference type="Gene3D" id="3.40.50.1820">
    <property type="entry name" value="alpha/beta hydrolase"/>
    <property type="match status" value="1"/>
</dbReference>
<gene>
    <name evidence="4" type="ORF">M9799_19035</name>
</gene>
<dbReference type="InterPro" id="IPR029058">
    <property type="entry name" value="AB_hydrolase_fold"/>
</dbReference>
<dbReference type="PANTHER" id="PTHR42776:SF27">
    <property type="entry name" value="DIPEPTIDYL PEPTIDASE FAMILY MEMBER 6"/>
    <property type="match status" value="1"/>
</dbReference>
<evidence type="ECO:0000256" key="1">
    <source>
        <dbReference type="ARBA" id="ARBA00022801"/>
    </source>
</evidence>
<feature type="domain" description="Peptidase S9 prolyl oligopeptidase catalytic" evidence="3">
    <location>
        <begin position="460"/>
        <end position="665"/>
    </location>
</feature>
<dbReference type="Pfam" id="PF07676">
    <property type="entry name" value="PD40"/>
    <property type="match status" value="3"/>
</dbReference>
<keyword evidence="2" id="KW-0720">Serine protease</keyword>